<dbReference type="PANTHER" id="PTHR43249:SF1">
    <property type="entry name" value="D-GLUCOSIDE 3-DEHYDROGENASE"/>
    <property type="match status" value="1"/>
</dbReference>
<dbReference type="Proteomes" id="UP000824265">
    <property type="component" value="Unassembled WGS sequence"/>
</dbReference>
<evidence type="ECO:0000313" key="2">
    <source>
        <dbReference type="EMBL" id="HIW80850.1"/>
    </source>
</evidence>
<gene>
    <name evidence="2" type="ORF">H9742_04850</name>
</gene>
<evidence type="ECO:0000313" key="3">
    <source>
        <dbReference type="Proteomes" id="UP000824265"/>
    </source>
</evidence>
<dbReference type="InterPro" id="IPR052515">
    <property type="entry name" value="Gfo/Idh/MocA_Oxidoreductase"/>
</dbReference>
<dbReference type="Pfam" id="PF01408">
    <property type="entry name" value="GFO_IDH_MocA"/>
    <property type="match status" value="1"/>
</dbReference>
<organism evidence="2 3">
    <name type="scientific">Candidatus Acetatifactor stercoripullorum</name>
    <dbReference type="NCBI Taxonomy" id="2838414"/>
    <lineage>
        <taxon>Bacteria</taxon>
        <taxon>Bacillati</taxon>
        <taxon>Bacillota</taxon>
        <taxon>Clostridia</taxon>
        <taxon>Lachnospirales</taxon>
        <taxon>Lachnospiraceae</taxon>
        <taxon>Acetatifactor</taxon>
    </lineage>
</organism>
<name>A0A9D1UBZ7_9FIRM</name>
<dbReference type="SUPFAM" id="SSF51735">
    <property type="entry name" value="NAD(P)-binding Rossmann-fold domains"/>
    <property type="match status" value="1"/>
</dbReference>
<dbReference type="InterPro" id="IPR000683">
    <property type="entry name" value="Gfo/Idh/MocA-like_OxRdtase_N"/>
</dbReference>
<reference evidence="2" key="1">
    <citation type="journal article" date="2021" name="PeerJ">
        <title>Extensive microbial diversity within the chicken gut microbiome revealed by metagenomics and culture.</title>
        <authorList>
            <person name="Gilroy R."/>
            <person name="Ravi A."/>
            <person name="Getino M."/>
            <person name="Pursley I."/>
            <person name="Horton D.L."/>
            <person name="Alikhan N.F."/>
            <person name="Baker D."/>
            <person name="Gharbi K."/>
            <person name="Hall N."/>
            <person name="Watson M."/>
            <person name="Adriaenssens E.M."/>
            <person name="Foster-Nyarko E."/>
            <person name="Jarju S."/>
            <person name="Secka A."/>
            <person name="Antonio M."/>
            <person name="Oren A."/>
            <person name="Chaudhuri R.R."/>
            <person name="La Ragione R."/>
            <person name="Hildebrand F."/>
            <person name="Pallen M.J."/>
        </authorList>
    </citation>
    <scope>NUCLEOTIDE SEQUENCE</scope>
    <source>
        <strain evidence="2">CHK195-6426</strain>
    </source>
</reference>
<dbReference type="InterPro" id="IPR036291">
    <property type="entry name" value="NAD(P)-bd_dom_sf"/>
</dbReference>
<dbReference type="Gene3D" id="3.40.50.720">
    <property type="entry name" value="NAD(P)-binding Rossmann-like Domain"/>
    <property type="match status" value="1"/>
</dbReference>
<feature type="domain" description="Gfo/Idh/MocA-like oxidoreductase N-terminal" evidence="1">
    <location>
        <begin position="5"/>
        <end position="127"/>
    </location>
</feature>
<dbReference type="PANTHER" id="PTHR43249">
    <property type="entry name" value="UDP-N-ACETYL-2-AMINO-2-DEOXY-D-GLUCURONATE OXIDASE"/>
    <property type="match status" value="1"/>
</dbReference>
<proteinExistence type="predicted"/>
<accession>A0A9D1UBZ7</accession>
<dbReference type="SUPFAM" id="SSF55347">
    <property type="entry name" value="Glyceraldehyde-3-phosphate dehydrogenase-like, C-terminal domain"/>
    <property type="match status" value="1"/>
</dbReference>
<comment type="caution">
    <text evidence="2">The sequence shown here is derived from an EMBL/GenBank/DDBJ whole genome shotgun (WGS) entry which is preliminary data.</text>
</comment>
<evidence type="ECO:0000259" key="1">
    <source>
        <dbReference type="Pfam" id="PF01408"/>
    </source>
</evidence>
<dbReference type="Gene3D" id="3.30.360.10">
    <property type="entry name" value="Dihydrodipicolinate Reductase, domain 2"/>
    <property type="match status" value="1"/>
</dbReference>
<dbReference type="EMBL" id="DXGH01000027">
    <property type="protein sequence ID" value="HIW80850.1"/>
    <property type="molecule type" value="Genomic_DNA"/>
</dbReference>
<reference evidence="2" key="2">
    <citation type="submission" date="2021-04" db="EMBL/GenBank/DDBJ databases">
        <authorList>
            <person name="Gilroy R."/>
        </authorList>
    </citation>
    <scope>NUCLEOTIDE SEQUENCE</scope>
    <source>
        <strain evidence="2">CHK195-6426</strain>
    </source>
</reference>
<dbReference type="AlphaFoldDB" id="A0A9D1UBZ7"/>
<protein>
    <submittedName>
        <fullName evidence="2">Gfo/Idh/MocA family oxidoreductase</fullName>
    </submittedName>
</protein>
<sequence>MNRSIRIGLAGCGDIVKRYYLPALKRLQEEGKVKLAACCDLDSAKARETAAAGFQAVYTDTLEMMEREKPDGLIMAVPVERTALLAMEAAPMGIPIMLEKPPALTKEEAEKLAEAFRKYNVLHQVAFNRHFIPVAQDLKEKLKKETVRNLAVQMCRIGRVEPTFYTTAIHGIDLLRYLADGDYEKVSFTYQDLPEYGPHVSNFYLDCRFENGIRGQIAILVDSGIVNERVFASCKGTAYYARLPVWECSDSPGGVTVYKQDRIIASLKGPAVGSPLENAVASGFYGEILHFLQAVESGKQPAESMNYALPLVEIAQKLHNREREYKKC</sequence>
<dbReference type="GO" id="GO:0000166">
    <property type="term" value="F:nucleotide binding"/>
    <property type="evidence" value="ECO:0007669"/>
    <property type="project" value="InterPro"/>
</dbReference>